<proteinExistence type="predicted"/>
<keyword evidence="1" id="KW-0548">Nucleotidyltransferase</keyword>
<sequence>MHLIIGGAFSGKRAFVKSKWQDATWISAYEGQHLLQWQEENASKAPLVFEGFEQWIMEDNRDASKLREDYRLYLKAVLELKKEVILIMLETGKGIVPISAEERRMRDLLGWIQQDAAALCNDVYHVWHGMARKIK</sequence>
<reference evidence="2" key="1">
    <citation type="journal article" date="2025" name="Aquaculture">
        <title>Assessment of the bioflocculant production and safety properties of Metabacillus hrfriensis sp. nov. based on phenotypic and whole-genome sequencing analysis.</title>
        <authorList>
            <person name="Zhang R."/>
            <person name="Zhao Z."/>
            <person name="Luo L."/>
            <person name="Wang S."/>
            <person name="Guo K."/>
            <person name="Xu W."/>
        </authorList>
    </citation>
    <scope>NUCLEOTIDE SEQUENCE [LARGE SCALE GENOMIC DNA]</scope>
    <source>
        <strain evidence="2">CT-WN-B3</strain>
    </source>
</reference>
<keyword evidence="1" id="KW-0418">Kinase</keyword>
<accession>A0ACD4RIA2</accession>
<keyword evidence="1" id="KW-0808">Transferase</keyword>
<protein>
    <submittedName>
        <fullName evidence="1">Bifunctional adenosylcobinamide kinase/adenosylcobinamide-phosphate guanylyltransferase</fullName>
    </submittedName>
</protein>
<evidence type="ECO:0000313" key="2">
    <source>
        <dbReference type="Proteomes" id="UP001226091"/>
    </source>
</evidence>
<gene>
    <name evidence="1" type="ORF">QLQ22_12575</name>
</gene>
<keyword evidence="2" id="KW-1185">Reference proteome</keyword>
<dbReference type="EMBL" id="CP126116">
    <property type="protein sequence ID" value="WHZ60106.1"/>
    <property type="molecule type" value="Genomic_DNA"/>
</dbReference>
<organism evidence="1 2">
    <name type="scientific">Metabacillus hrfriensis</name>
    <dbReference type="NCBI Taxonomy" id="3048891"/>
    <lineage>
        <taxon>Bacteria</taxon>
        <taxon>Bacillati</taxon>
        <taxon>Bacillota</taxon>
        <taxon>Bacilli</taxon>
        <taxon>Bacillales</taxon>
        <taxon>Bacillaceae</taxon>
        <taxon>Metabacillus</taxon>
    </lineage>
</organism>
<name>A0ACD4RIA2_9BACI</name>
<dbReference type="Proteomes" id="UP001226091">
    <property type="component" value="Chromosome"/>
</dbReference>
<evidence type="ECO:0000313" key="1">
    <source>
        <dbReference type="EMBL" id="WHZ60106.1"/>
    </source>
</evidence>